<reference evidence="5 6" key="1">
    <citation type="submission" date="2016-11" db="EMBL/GenBank/DDBJ databases">
        <authorList>
            <person name="Jaros S."/>
            <person name="Januszkiewicz K."/>
            <person name="Wedrychowicz H."/>
        </authorList>
    </citation>
    <scope>NUCLEOTIDE SEQUENCE [LARGE SCALE GENOMIC DNA]</scope>
    <source>
        <strain evidence="5 6">DSM 15929</strain>
    </source>
</reference>
<proteinExistence type="predicted"/>
<keyword evidence="2" id="KW-0547">Nucleotide-binding</keyword>
<keyword evidence="1" id="KW-0813">Transport</keyword>
<dbReference type="GO" id="GO:0005524">
    <property type="term" value="F:ATP binding"/>
    <property type="evidence" value="ECO:0007669"/>
    <property type="project" value="UniProtKB-KW"/>
</dbReference>
<dbReference type="Gene3D" id="3.40.50.300">
    <property type="entry name" value="P-loop containing nucleotide triphosphate hydrolases"/>
    <property type="match status" value="1"/>
</dbReference>
<evidence type="ECO:0000313" key="5">
    <source>
        <dbReference type="EMBL" id="SHL24500.1"/>
    </source>
</evidence>
<evidence type="ECO:0000256" key="1">
    <source>
        <dbReference type="ARBA" id="ARBA00022448"/>
    </source>
</evidence>
<dbReference type="InterPro" id="IPR027417">
    <property type="entry name" value="P-loop_NTPase"/>
</dbReference>
<evidence type="ECO:0000259" key="4">
    <source>
        <dbReference type="PROSITE" id="PS50893"/>
    </source>
</evidence>
<evidence type="ECO:0000313" key="6">
    <source>
        <dbReference type="Proteomes" id="UP000184386"/>
    </source>
</evidence>
<dbReference type="InterPro" id="IPR003593">
    <property type="entry name" value="AAA+_ATPase"/>
</dbReference>
<organism evidence="5 6">
    <name type="scientific">Anaerocolumna jejuensis DSM 15929</name>
    <dbReference type="NCBI Taxonomy" id="1121322"/>
    <lineage>
        <taxon>Bacteria</taxon>
        <taxon>Bacillati</taxon>
        <taxon>Bacillota</taxon>
        <taxon>Clostridia</taxon>
        <taxon>Lachnospirales</taxon>
        <taxon>Lachnospiraceae</taxon>
        <taxon>Anaerocolumna</taxon>
    </lineage>
</organism>
<accession>A0A1M6Z276</accession>
<dbReference type="InterPro" id="IPR003439">
    <property type="entry name" value="ABC_transporter-like_ATP-bd"/>
</dbReference>
<dbReference type="PROSITE" id="PS00211">
    <property type="entry name" value="ABC_TRANSPORTER_1"/>
    <property type="match status" value="1"/>
</dbReference>
<dbReference type="Proteomes" id="UP000184386">
    <property type="component" value="Unassembled WGS sequence"/>
</dbReference>
<protein>
    <submittedName>
        <fullName evidence="5">ABC-2 type transport system ATP-binding protein</fullName>
    </submittedName>
</protein>
<dbReference type="AlphaFoldDB" id="A0A1M6Z276"/>
<dbReference type="PANTHER" id="PTHR42711">
    <property type="entry name" value="ABC TRANSPORTER ATP-BINDING PROTEIN"/>
    <property type="match status" value="1"/>
</dbReference>
<gene>
    <name evidence="5" type="ORF">SAMN02745136_04461</name>
</gene>
<dbReference type="InterPro" id="IPR017871">
    <property type="entry name" value="ABC_transporter-like_CS"/>
</dbReference>
<dbReference type="SMART" id="SM00382">
    <property type="entry name" value="AAA"/>
    <property type="match status" value="1"/>
</dbReference>
<dbReference type="InterPro" id="IPR050763">
    <property type="entry name" value="ABC_transporter_ATP-binding"/>
</dbReference>
<dbReference type="OrthoDB" id="9804819at2"/>
<dbReference type="PROSITE" id="PS50893">
    <property type="entry name" value="ABC_TRANSPORTER_2"/>
    <property type="match status" value="1"/>
</dbReference>
<keyword evidence="6" id="KW-1185">Reference proteome</keyword>
<keyword evidence="3 5" id="KW-0067">ATP-binding</keyword>
<dbReference type="EMBL" id="FRAC01000027">
    <property type="protein sequence ID" value="SHL24500.1"/>
    <property type="molecule type" value="Genomic_DNA"/>
</dbReference>
<dbReference type="RefSeq" id="WP_073279239.1">
    <property type="nucleotide sequence ID" value="NZ_FRAC01000027.1"/>
</dbReference>
<dbReference type="SUPFAM" id="SSF52540">
    <property type="entry name" value="P-loop containing nucleoside triphosphate hydrolases"/>
    <property type="match status" value="1"/>
</dbReference>
<feature type="domain" description="ABC transporter" evidence="4">
    <location>
        <begin position="5"/>
        <end position="247"/>
    </location>
</feature>
<sequence>MECVIDVENLHREFVTAKGWIHRKKERVRAVDGISFQVKRGEVFGLLGQNGAGKTTTIKMLITLLAPTKGKCEVLGFDTFSQEKRIRNRINFIFGGELGLYRRLSARDNLRYFACLYHIGQVEAAGRIARILQLVGLSEKADILVETFSKGMIQRLQIARGLLNDPEILFMDEPTVGLDPLGARMLRDIIRKLKEEGKTILLTTHYMYEADELCDRIAILNRGKLIALDTPANLKKLAGLEEVIEIRLEYPPENKVKEIEMIRGVKEAVLQQEEKDCLLTVKFSKGAEVIEGVMEILKGVRVHSFSNREITLEDVYIKMLEELT</sequence>
<evidence type="ECO:0000256" key="2">
    <source>
        <dbReference type="ARBA" id="ARBA00022741"/>
    </source>
</evidence>
<evidence type="ECO:0000256" key="3">
    <source>
        <dbReference type="ARBA" id="ARBA00022840"/>
    </source>
</evidence>
<name>A0A1M6Z276_9FIRM</name>
<dbReference type="GO" id="GO:0016887">
    <property type="term" value="F:ATP hydrolysis activity"/>
    <property type="evidence" value="ECO:0007669"/>
    <property type="project" value="InterPro"/>
</dbReference>
<dbReference type="STRING" id="1121322.SAMN02745136_04461"/>
<dbReference type="PANTHER" id="PTHR42711:SF18">
    <property type="entry name" value="ABC TRANSPORTER, ATP-BINDING PROTEIN"/>
    <property type="match status" value="1"/>
</dbReference>
<dbReference type="Pfam" id="PF00005">
    <property type="entry name" value="ABC_tran"/>
    <property type="match status" value="1"/>
</dbReference>